<dbReference type="STRING" id="379097.SE23_05795"/>
<dbReference type="Gene3D" id="3.30.70.270">
    <property type="match status" value="1"/>
</dbReference>
<dbReference type="PROSITE" id="PS50839">
    <property type="entry name" value="CHASE"/>
    <property type="match status" value="1"/>
</dbReference>
<dbReference type="InterPro" id="IPR006189">
    <property type="entry name" value="CHASE_dom"/>
</dbReference>
<organism evidence="8 9">
    <name type="scientific">Photobacterium sp. (strain ATCC 43367)</name>
    <dbReference type="NCBI Taxonomy" id="379097"/>
    <lineage>
        <taxon>Bacteria</taxon>
        <taxon>Pseudomonadati</taxon>
        <taxon>Pseudomonadota</taxon>
        <taxon>Gammaproteobacteria</taxon>
        <taxon>Vibrionales</taxon>
        <taxon>Vibrionaceae</taxon>
        <taxon>Vibrio</taxon>
        <taxon>Vibrio oreintalis group</taxon>
    </lineage>
</organism>
<sequence length="461" mass="52286">MQDRINRRWSVYIFIILISSFAIGLVEVMDRSQKNFLRDSLLGRAKEELSIIRSELEAAIVSDIFAVNSISVLLAANPEFEFNGWGLIASSIMRKSSHVKVIGLAPNDVIKYIYPLQGNEAALGLDYKTVPSQWRTVRKANEIQDIFIAGPVNLVQGGKGLIARVPIYEDPPYNSRYWGVCSVVLDLNSLFHDVGIEKFEHKYNIAMRGLDSTGAEGEHFYGDANVFDKAFAKENVYFPYGNWHIAASTKEDLLSKSEWYRVHAVRLIGYPLLVLLALAFVLVYRLYSVAKKRSLQDALTRLPNRRYFLYTIENQFDAAKKRGAEEGFAILNIDLDKFKAINDSYGHVAGDKVLIATAERIKGVLRSSDVVARIGGDEFLVLLPRVTKSEDIDHINLELQRAICHSPVIYDQQLINIHVSVGYALYHPDFTTIEDMLKLADERMYLEKRRQSQRNDVNSLS</sequence>
<dbReference type="InterPro" id="IPR043128">
    <property type="entry name" value="Rev_trsase/Diguanyl_cyclase"/>
</dbReference>
<evidence type="ECO:0000313" key="9">
    <source>
        <dbReference type="Proteomes" id="UP000030451"/>
    </source>
</evidence>
<comment type="caution">
    <text evidence="8">The sequence shown here is derived from an EMBL/GenBank/DDBJ whole genome shotgun (WGS) entry which is preliminary data.</text>
</comment>
<dbReference type="Proteomes" id="UP000030451">
    <property type="component" value="Unassembled WGS sequence"/>
</dbReference>
<dbReference type="InterPro" id="IPR029787">
    <property type="entry name" value="Nucleotide_cyclase"/>
</dbReference>
<accession>A0A0A5I306</accession>
<dbReference type="NCBIfam" id="TIGR00254">
    <property type="entry name" value="GGDEF"/>
    <property type="match status" value="1"/>
</dbReference>
<feature type="domain" description="CHASE" evidence="6">
    <location>
        <begin position="109"/>
        <end position="246"/>
    </location>
</feature>
<dbReference type="GO" id="GO:0016020">
    <property type="term" value="C:membrane"/>
    <property type="evidence" value="ECO:0007669"/>
    <property type="project" value="UniProtKB-SubCell"/>
</dbReference>
<comment type="subcellular location">
    <subcellularLocation>
        <location evidence="1">Membrane</location>
    </subcellularLocation>
</comment>
<dbReference type="GO" id="GO:0003824">
    <property type="term" value="F:catalytic activity"/>
    <property type="evidence" value="ECO:0007669"/>
    <property type="project" value="UniProtKB-ARBA"/>
</dbReference>
<dbReference type="Pfam" id="PF03924">
    <property type="entry name" value="CHASE"/>
    <property type="match status" value="1"/>
</dbReference>
<dbReference type="InterPro" id="IPR052163">
    <property type="entry name" value="DGC-Regulatory_Protein"/>
</dbReference>
<dbReference type="PANTHER" id="PTHR46663">
    <property type="entry name" value="DIGUANYLATE CYCLASE DGCT-RELATED"/>
    <property type="match status" value="1"/>
</dbReference>
<dbReference type="Gene3D" id="3.30.450.350">
    <property type="entry name" value="CHASE domain"/>
    <property type="match status" value="1"/>
</dbReference>
<dbReference type="PROSITE" id="PS50887">
    <property type="entry name" value="GGDEF"/>
    <property type="match status" value="1"/>
</dbReference>
<evidence type="ECO:0000259" key="6">
    <source>
        <dbReference type="PROSITE" id="PS50839"/>
    </source>
</evidence>
<evidence type="ECO:0000259" key="7">
    <source>
        <dbReference type="PROSITE" id="PS50887"/>
    </source>
</evidence>
<evidence type="ECO:0000256" key="2">
    <source>
        <dbReference type="ARBA" id="ARBA00022692"/>
    </source>
</evidence>
<dbReference type="CDD" id="cd01949">
    <property type="entry name" value="GGDEF"/>
    <property type="match status" value="1"/>
</dbReference>
<dbReference type="AlphaFoldDB" id="A0A0A5I306"/>
<evidence type="ECO:0000256" key="1">
    <source>
        <dbReference type="ARBA" id="ARBA00004370"/>
    </source>
</evidence>
<evidence type="ECO:0000256" key="5">
    <source>
        <dbReference type="SAM" id="Phobius"/>
    </source>
</evidence>
<dbReference type="SMART" id="SM00267">
    <property type="entry name" value="GGDEF"/>
    <property type="match status" value="1"/>
</dbReference>
<gene>
    <name evidence="8" type="ORF">NM06_04690</name>
</gene>
<dbReference type="SUPFAM" id="SSF55073">
    <property type="entry name" value="Nucleotide cyclase"/>
    <property type="match status" value="1"/>
</dbReference>
<dbReference type="InterPro" id="IPR042240">
    <property type="entry name" value="CHASE_sf"/>
</dbReference>
<evidence type="ECO:0000256" key="4">
    <source>
        <dbReference type="ARBA" id="ARBA00023136"/>
    </source>
</evidence>
<name>A0A0A5I306_PHOS4</name>
<dbReference type="PANTHER" id="PTHR46663:SF2">
    <property type="entry name" value="GGDEF DOMAIN-CONTAINING PROTEIN"/>
    <property type="match status" value="1"/>
</dbReference>
<proteinExistence type="predicted"/>
<dbReference type="InterPro" id="IPR000160">
    <property type="entry name" value="GGDEF_dom"/>
</dbReference>
<dbReference type="EMBL" id="JRWP01000004">
    <property type="protein sequence ID" value="KGY10211.1"/>
    <property type="molecule type" value="Genomic_DNA"/>
</dbReference>
<keyword evidence="2 5" id="KW-0812">Transmembrane</keyword>
<dbReference type="RefSeq" id="WP_038188461.1">
    <property type="nucleotide sequence ID" value="NZ_JRWP01000004.1"/>
</dbReference>
<feature type="transmembrane region" description="Helical" evidence="5">
    <location>
        <begin position="267"/>
        <end position="287"/>
    </location>
</feature>
<dbReference type="SMART" id="SM01079">
    <property type="entry name" value="CHASE"/>
    <property type="match status" value="1"/>
</dbReference>
<dbReference type="OrthoDB" id="9812260at2"/>
<keyword evidence="3 5" id="KW-1133">Transmembrane helix</keyword>
<evidence type="ECO:0000256" key="3">
    <source>
        <dbReference type="ARBA" id="ARBA00022989"/>
    </source>
</evidence>
<keyword evidence="4 5" id="KW-0472">Membrane</keyword>
<feature type="transmembrane region" description="Helical" evidence="5">
    <location>
        <begin position="9"/>
        <end position="29"/>
    </location>
</feature>
<dbReference type="GO" id="GO:0007165">
    <property type="term" value="P:signal transduction"/>
    <property type="evidence" value="ECO:0007669"/>
    <property type="project" value="UniProtKB-ARBA"/>
</dbReference>
<evidence type="ECO:0000313" key="8">
    <source>
        <dbReference type="EMBL" id="KGY10211.1"/>
    </source>
</evidence>
<reference evidence="8 9" key="1">
    <citation type="submission" date="2014-10" db="EMBL/GenBank/DDBJ databases">
        <title>Genome sequencing of Vibrio sinaloensis T08.</title>
        <authorList>
            <person name="Chan K.-G."/>
            <person name="Mohamad N.I."/>
        </authorList>
    </citation>
    <scope>NUCLEOTIDE SEQUENCE [LARGE SCALE GENOMIC DNA]</scope>
    <source>
        <strain evidence="8 9">T08</strain>
    </source>
</reference>
<feature type="domain" description="GGDEF" evidence="7">
    <location>
        <begin position="326"/>
        <end position="461"/>
    </location>
</feature>
<dbReference type="Pfam" id="PF00990">
    <property type="entry name" value="GGDEF"/>
    <property type="match status" value="1"/>
</dbReference>
<protein>
    <submittedName>
        <fullName evidence="8">Diguanylate cyclase</fullName>
    </submittedName>
</protein>